<reference evidence="2" key="2">
    <citation type="journal article" date="2021" name="Microbiome">
        <title>Successional dynamics and alternative stable states in a saline activated sludge microbial community over 9 years.</title>
        <authorList>
            <person name="Wang Y."/>
            <person name="Ye J."/>
            <person name="Ju F."/>
            <person name="Liu L."/>
            <person name="Boyd J.A."/>
            <person name="Deng Y."/>
            <person name="Parks D.H."/>
            <person name="Jiang X."/>
            <person name="Yin X."/>
            <person name="Woodcroft B.J."/>
            <person name="Tyson G.W."/>
            <person name="Hugenholtz P."/>
            <person name="Polz M.F."/>
            <person name="Zhang T."/>
        </authorList>
    </citation>
    <scope>NUCLEOTIDE SEQUENCE</scope>
    <source>
        <strain evidence="2">HKST-UBA13</strain>
    </source>
</reference>
<accession>A0A955IA45</accession>
<feature type="transmembrane region" description="Helical" evidence="1">
    <location>
        <begin position="9"/>
        <end position="28"/>
    </location>
</feature>
<dbReference type="Proteomes" id="UP000775877">
    <property type="component" value="Unassembled WGS sequence"/>
</dbReference>
<comment type="caution">
    <text evidence="2">The sequence shown here is derived from an EMBL/GenBank/DDBJ whole genome shotgun (WGS) entry which is preliminary data.</text>
</comment>
<protein>
    <submittedName>
        <fullName evidence="2">Uncharacterized protein</fullName>
    </submittedName>
</protein>
<proteinExistence type="predicted"/>
<name>A0A955IA45_9BACT</name>
<reference evidence="2" key="1">
    <citation type="submission" date="2020-04" db="EMBL/GenBank/DDBJ databases">
        <authorList>
            <person name="Zhang T."/>
        </authorList>
    </citation>
    <scope>NUCLEOTIDE SEQUENCE</scope>
    <source>
        <strain evidence="2">HKST-UBA13</strain>
    </source>
</reference>
<dbReference type="AlphaFoldDB" id="A0A955IA45"/>
<evidence type="ECO:0000256" key="1">
    <source>
        <dbReference type="SAM" id="Phobius"/>
    </source>
</evidence>
<keyword evidence="1" id="KW-0812">Transmembrane</keyword>
<sequence length="247" mass="27618">MSDKKLTPIMYIVVTFIAILGFLILLVVDSGNNTNNNNGDVSVTGFGEEATRELFPAIAQAFLNTDCDALFHEGYLNDSRFTNLSTSGFSLSSEKISPVDNRPLQCFYDLGNGKAFTVKVNTYSSNSIIDATRSDLFTRVNAEYIDNLIDQDRIGILDYSFGTDVADSTQCVSTVFHPLNDFESISIEYFGFDCEQSYDLNREVVAAIGNYIVFMVEDVYVANGTSTEALLDKWGYDEYITNLEFYR</sequence>
<organism evidence="2 3">
    <name type="scientific">Candidatus Dojkabacteria bacterium</name>
    <dbReference type="NCBI Taxonomy" id="2099670"/>
    <lineage>
        <taxon>Bacteria</taxon>
        <taxon>Candidatus Dojkabacteria</taxon>
    </lineage>
</organism>
<gene>
    <name evidence="2" type="ORF">KC678_00170</name>
</gene>
<dbReference type="EMBL" id="JAGQLJ010000002">
    <property type="protein sequence ID" value="MCA9380664.1"/>
    <property type="molecule type" value="Genomic_DNA"/>
</dbReference>
<evidence type="ECO:0000313" key="2">
    <source>
        <dbReference type="EMBL" id="MCA9380664.1"/>
    </source>
</evidence>
<evidence type="ECO:0000313" key="3">
    <source>
        <dbReference type="Proteomes" id="UP000775877"/>
    </source>
</evidence>
<keyword evidence="1" id="KW-1133">Transmembrane helix</keyword>
<keyword evidence="1" id="KW-0472">Membrane</keyword>